<dbReference type="Proteomes" id="UP000006028">
    <property type="component" value="Unassembled WGS sequence"/>
</dbReference>
<dbReference type="AlphaFoldDB" id="E2ZG73"/>
<comment type="caution">
    <text evidence="1">The sequence shown here is derived from an EMBL/GenBank/DDBJ whole genome shotgun (WGS) entry which is preliminary data.</text>
</comment>
<name>E2ZG73_9FIRM</name>
<proteinExistence type="predicted"/>
<sequence length="44" mass="5142">MPFSSSLFHLQCSHHFQSIPAFLFSPKTVSRQNKNASEFLLKRF</sequence>
<accession>E2ZG73</accession>
<reference evidence="1 2" key="1">
    <citation type="submission" date="2010-08" db="EMBL/GenBank/DDBJ databases">
        <authorList>
            <person name="Weinstock G."/>
            <person name="Sodergren E."/>
            <person name="Clifton S."/>
            <person name="Fulton L."/>
            <person name="Fulton B."/>
            <person name="Courtney L."/>
            <person name="Fronick C."/>
            <person name="Harrison M."/>
            <person name="Strong C."/>
            <person name="Farmer C."/>
            <person name="Delahaunty K."/>
            <person name="Markovic C."/>
            <person name="Hall O."/>
            <person name="Minx P."/>
            <person name="Tomlinson C."/>
            <person name="Mitreva M."/>
            <person name="Hou S."/>
            <person name="Chen J."/>
            <person name="Wollam A."/>
            <person name="Pepin K.H."/>
            <person name="Johnson M."/>
            <person name="Bhonagiri V."/>
            <person name="Zhang X."/>
            <person name="Suruliraj S."/>
            <person name="Warren W."/>
            <person name="Chinwalla A."/>
            <person name="Mardis E.R."/>
            <person name="Wilson R.K."/>
        </authorList>
    </citation>
    <scope>NUCLEOTIDE SEQUENCE [LARGE SCALE GENOMIC DNA]</scope>
    <source>
        <strain evidence="1 2">KLE1255</strain>
    </source>
</reference>
<evidence type="ECO:0000313" key="1">
    <source>
        <dbReference type="EMBL" id="EFQ07854.1"/>
    </source>
</evidence>
<gene>
    <name evidence="1" type="ORF">HMPREF9436_00657</name>
</gene>
<evidence type="ECO:0000313" key="2">
    <source>
        <dbReference type="Proteomes" id="UP000006028"/>
    </source>
</evidence>
<protein>
    <submittedName>
        <fullName evidence="1">Uncharacterized protein</fullName>
    </submittedName>
</protein>
<dbReference type="HOGENOM" id="CLU_3226277_0_0_9"/>
<feature type="non-terminal residue" evidence="1">
    <location>
        <position position="44"/>
    </location>
</feature>
<dbReference type="EMBL" id="AECU01000046">
    <property type="protein sequence ID" value="EFQ07854.1"/>
    <property type="molecule type" value="Genomic_DNA"/>
</dbReference>
<organism evidence="1 2">
    <name type="scientific">Faecalibacterium cf. prausnitzii KLE1255</name>
    <dbReference type="NCBI Taxonomy" id="748224"/>
    <lineage>
        <taxon>Bacteria</taxon>
        <taxon>Bacillati</taxon>
        <taxon>Bacillota</taxon>
        <taxon>Clostridia</taxon>
        <taxon>Eubacteriales</taxon>
        <taxon>Oscillospiraceae</taxon>
        <taxon>Faecalibacterium</taxon>
    </lineage>
</organism>